<evidence type="ECO:0000256" key="1">
    <source>
        <dbReference type="ARBA" id="ARBA00004651"/>
    </source>
</evidence>
<dbReference type="RefSeq" id="WP_336404738.1">
    <property type="nucleotide sequence ID" value="NZ_JBAPLU010000012.1"/>
</dbReference>
<protein>
    <submittedName>
        <fullName evidence="8">Branched-chain amino acid ABC transporter permease</fullName>
    </submittedName>
</protein>
<dbReference type="PANTHER" id="PTHR30482">
    <property type="entry name" value="HIGH-AFFINITY BRANCHED-CHAIN AMINO ACID TRANSPORT SYSTEM PERMEASE"/>
    <property type="match status" value="1"/>
</dbReference>
<evidence type="ECO:0000256" key="5">
    <source>
        <dbReference type="ARBA" id="ARBA00023136"/>
    </source>
</evidence>
<evidence type="ECO:0000256" key="3">
    <source>
        <dbReference type="ARBA" id="ARBA00022692"/>
    </source>
</evidence>
<proteinExistence type="predicted"/>
<feature type="transmembrane region" description="Helical" evidence="7">
    <location>
        <begin position="221"/>
        <end position="240"/>
    </location>
</feature>
<keyword evidence="3 7" id="KW-0812">Transmembrane</keyword>
<evidence type="ECO:0000256" key="7">
    <source>
        <dbReference type="SAM" id="Phobius"/>
    </source>
</evidence>
<reference evidence="8 9" key="1">
    <citation type="submission" date="2024-03" db="EMBL/GenBank/DDBJ databases">
        <title>Draft genome sequence of Klenkia sp. LSe6-5.</title>
        <authorList>
            <person name="Duangmal K."/>
            <person name="Chantavorakit T."/>
        </authorList>
    </citation>
    <scope>NUCLEOTIDE SEQUENCE [LARGE SCALE GENOMIC DNA]</scope>
    <source>
        <strain evidence="8 9">LSe6-5</strain>
    </source>
</reference>
<dbReference type="CDD" id="cd06581">
    <property type="entry name" value="TM_PBP1_LivM_like"/>
    <property type="match status" value="1"/>
</dbReference>
<dbReference type="Proteomes" id="UP001361570">
    <property type="component" value="Unassembled WGS sequence"/>
</dbReference>
<sequence length="397" mass="42248">MTAVREPSKSPSGSTAPAQTPAPAEAKGRRPLGRPMLYTAYGQDMALLNTGAKKVAVGALLVVALLLPFLLEDDLLRLLATGCVLAIGAIGLNLVTGYAGQVSLGHAFFLGIGAYTAAVVSGDPDDDRLYGLGITFLPVWLLAGGLVAALVGLVVAPLASRLRGLYLAIVTLGLVFLGTHVWNEWDAVTGGVGVGRPAADPVLFGVDLSRRTESFSADQQLYLLMFVLLCVFALLGRNIARSAIGRSFAAVRDRDIAAEVTGVDVRKVKRRAFVISGFYAGCAGALLYSITGYLDPSSFGLLVSVQFVAMVLIGGVSTISGSIMGAFFIALLPRLTRELPEYLPFLSSSATQTPNVFQVETLLYGLLIVAFLLLEPRGLFGLWIRIRNYWKAWPFSY</sequence>
<feature type="transmembrane region" description="Helical" evidence="7">
    <location>
        <begin position="272"/>
        <end position="294"/>
    </location>
</feature>
<evidence type="ECO:0000313" key="8">
    <source>
        <dbReference type="EMBL" id="MEI4272608.1"/>
    </source>
</evidence>
<dbReference type="PANTHER" id="PTHR30482:SF5">
    <property type="entry name" value="ABC TRANSPORTER PERMEASE PROTEIN"/>
    <property type="match status" value="1"/>
</dbReference>
<name>A0ABU8DVE6_9ACTN</name>
<feature type="transmembrane region" description="Helical" evidence="7">
    <location>
        <begin position="102"/>
        <end position="120"/>
    </location>
</feature>
<feature type="transmembrane region" description="Helical" evidence="7">
    <location>
        <begin position="165"/>
        <end position="182"/>
    </location>
</feature>
<feature type="transmembrane region" description="Helical" evidence="7">
    <location>
        <begin position="132"/>
        <end position="158"/>
    </location>
</feature>
<feature type="region of interest" description="Disordered" evidence="6">
    <location>
        <begin position="1"/>
        <end position="30"/>
    </location>
</feature>
<evidence type="ECO:0000256" key="6">
    <source>
        <dbReference type="SAM" id="MobiDB-lite"/>
    </source>
</evidence>
<dbReference type="EMBL" id="JBAPLU010000012">
    <property type="protein sequence ID" value="MEI4272608.1"/>
    <property type="molecule type" value="Genomic_DNA"/>
</dbReference>
<evidence type="ECO:0000313" key="9">
    <source>
        <dbReference type="Proteomes" id="UP001361570"/>
    </source>
</evidence>
<feature type="compositionally biased region" description="Low complexity" evidence="6">
    <location>
        <begin position="10"/>
        <end position="24"/>
    </location>
</feature>
<keyword evidence="5 7" id="KW-0472">Membrane</keyword>
<dbReference type="Pfam" id="PF02653">
    <property type="entry name" value="BPD_transp_2"/>
    <property type="match status" value="1"/>
</dbReference>
<evidence type="ECO:0000256" key="2">
    <source>
        <dbReference type="ARBA" id="ARBA00022475"/>
    </source>
</evidence>
<feature type="transmembrane region" description="Helical" evidence="7">
    <location>
        <begin position="362"/>
        <end position="384"/>
    </location>
</feature>
<feature type="transmembrane region" description="Helical" evidence="7">
    <location>
        <begin position="306"/>
        <end position="332"/>
    </location>
</feature>
<dbReference type="InterPro" id="IPR001851">
    <property type="entry name" value="ABC_transp_permease"/>
</dbReference>
<keyword evidence="9" id="KW-1185">Reference proteome</keyword>
<keyword evidence="2" id="KW-1003">Cell membrane</keyword>
<organism evidence="8 9">
    <name type="scientific">Klenkia sesuvii</name>
    <dbReference type="NCBI Taxonomy" id="3103137"/>
    <lineage>
        <taxon>Bacteria</taxon>
        <taxon>Bacillati</taxon>
        <taxon>Actinomycetota</taxon>
        <taxon>Actinomycetes</taxon>
        <taxon>Geodermatophilales</taxon>
        <taxon>Geodermatophilaceae</taxon>
        <taxon>Klenkia</taxon>
    </lineage>
</organism>
<evidence type="ECO:0000256" key="4">
    <source>
        <dbReference type="ARBA" id="ARBA00022989"/>
    </source>
</evidence>
<comment type="caution">
    <text evidence="8">The sequence shown here is derived from an EMBL/GenBank/DDBJ whole genome shotgun (WGS) entry which is preliminary data.</text>
</comment>
<keyword evidence="4 7" id="KW-1133">Transmembrane helix</keyword>
<accession>A0ABU8DVE6</accession>
<gene>
    <name evidence="8" type="ORF">TEK04_12830</name>
</gene>
<dbReference type="InterPro" id="IPR043428">
    <property type="entry name" value="LivM-like"/>
</dbReference>
<feature type="transmembrane region" description="Helical" evidence="7">
    <location>
        <begin position="55"/>
        <end position="71"/>
    </location>
</feature>
<feature type="transmembrane region" description="Helical" evidence="7">
    <location>
        <begin position="77"/>
        <end position="95"/>
    </location>
</feature>
<comment type="subcellular location">
    <subcellularLocation>
        <location evidence="1">Cell membrane</location>
        <topology evidence="1">Multi-pass membrane protein</topology>
    </subcellularLocation>
</comment>